<accession>A0ABW4DM40</accession>
<reference evidence="2" key="1">
    <citation type="journal article" date="2019" name="Int. J. Syst. Evol. Microbiol.">
        <title>The Global Catalogue of Microorganisms (GCM) 10K type strain sequencing project: providing services to taxonomists for standard genome sequencing and annotation.</title>
        <authorList>
            <consortium name="The Broad Institute Genomics Platform"/>
            <consortium name="The Broad Institute Genome Sequencing Center for Infectious Disease"/>
            <person name="Wu L."/>
            <person name="Ma J."/>
        </authorList>
    </citation>
    <scope>NUCLEOTIDE SEQUENCE [LARGE SCALE GENOMIC DNA]</scope>
    <source>
        <strain evidence="2">CCM 8951</strain>
    </source>
</reference>
<name>A0ABW4DM40_9LACO</name>
<dbReference type="Pfam" id="PF20118">
    <property type="entry name" value="DUF6508"/>
    <property type="match status" value="1"/>
</dbReference>
<dbReference type="InterPro" id="IPR045425">
    <property type="entry name" value="DUF6508"/>
</dbReference>
<sequence length="136" mass="15682">MAKYESITKYIPLIENGNFGDWAPLKVDSDDVTQLPYVDYSDLIMDFLRDFYAYMMASAPFLRDYQVILAKYLGAGWNIDRLPNVDVTSANEELTLALIMTVLRADRFAEGTLLHFLKNGRILAWLKHLQELDVQK</sequence>
<gene>
    <name evidence="1" type="ORF">ACFQ4L_01935</name>
</gene>
<proteinExistence type="predicted"/>
<protein>
    <submittedName>
        <fullName evidence="1">DUF6508 domain-containing protein</fullName>
    </submittedName>
</protein>
<comment type="caution">
    <text evidence="1">The sequence shown here is derived from an EMBL/GenBank/DDBJ whole genome shotgun (WGS) entry which is preliminary data.</text>
</comment>
<dbReference type="RefSeq" id="WP_125576039.1">
    <property type="nucleotide sequence ID" value="NZ_RHOW01000001.1"/>
</dbReference>
<evidence type="ECO:0000313" key="1">
    <source>
        <dbReference type="EMBL" id="MFD1464853.1"/>
    </source>
</evidence>
<dbReference type="EMBL" id="JBHTOF010000020">
    <property type="protein sequence ID" value="MFD1464853.1"/>
    <property type="molecule type" value="Genomic_DNA"/>
</dbReference>
<organism evidence="1 2">
    <name type="scientific">Lapidilactobacillus mulanensis</name>
    <dbReference type="NCBI Taxonomy" id="2485999"/>
    <lineage>
        <taxon>Bacteria</taxon>
        <taxon>Bacillati</taxon>
        <taxon>Bacillota</taxon>
        <taxon>Bacilli</taxon>
        <taxon>Lactobacillales</taxon>
        <taxon>Lactobacillaceae</taxon>
        <taxon>Lapidilactobacillus</taxon>
    </lineage>
</organism>
<evidence type="ECO:0000313" key="2">
    <source>
        <dbReference type="Proteomes" id="UP001597244"/>
    </source>
</evidence>
<keyword evidence="2" id="KW-1185">Reference proteome</keyword>
<dbReference type="Proteomes" id="UP001597244">
    <property type="component" value="Unassembled WGS sequence"/>
</dbReference>